<sequence length="408" mass="45713">MANASPTDIYIALMGVTGVGKSAFISRCTSQTVVIGDGLQSCTSRVQTYSFAYSPSVTVHLVDTPGFDDTNRKDSDVLREISGWLSESYTHKVLLSGILYLHRISDMRMQGSGKMNLGLLHKLCGNGALKKVILVTTMWDREDPAVGEQRERELAATPEFWGFCMQHGSQIRRHYNNEQSALNIISLFVPQAASAAPETITLDIQRELTDEHKTLDQTGAGQILASAWASERAALQQELQEVREAMRSASEERDATMAQLLQEQQQEMNRVIDDLRQEQERLRVTVEQLHAERLKSTEEMLFQQRSINQSLSQDLERMRLVESDRQAEIERARNEQPTAEEQADWDSNFPWRGQTFEAPTRLSRAAARFQESERGRMAVNAGVAAGKVKARVTGESVNLHSGTRVGSN</sequence>
<reference evidence="3" key="1">
    <citation type="journal article" date="2023" name="Mol. Phylogenet. Evol.">
        <title>Genome-scale phylogeny and comparative genomics of the fungal order Sordariales.</title>
        <authorList>
            <person name="Hensen N."/>
            <person name="Bonometti L."/>
            <person name="Westerberg I."/>
            <person name="Brannstrom I.O."/>
            <person name="Guillou S."/>
            <person name="Cros-Aarteil S."/>
            <person name="Calhoun S."/>
            <person name="Haridas S."/>
            <person name="Kuo A."/>
            <person name="Mondo S."/>
            <person name="Pangilinan J."/>
            <person name="Riley R."/>
            <person name="LaButti K."/>
            <person name="Andreopoulos B."/>
            <person name="Lipzen A."/>
            <person name="Chen C."/>
            <person name="Yan M."/>
            <person name="Daum C."/>
            <person name="Ng V."/>
            <person name="Clum A."/>
            <person name="Steindorff A."/>
            <person name="Ohm R.A."/>
            <person name="Martin F."/>
            <person name="Silar P."/>
            <person name="Natvig D.O."/>
            <person name="Lalanne C."/>
            <person name="Gautier V."/>
            <person name="Ament-Velasquez S.L."/>
            <person name="Kruys A."/>
            <person name="Hutchinson M.I."/>
            <person name="Powell A.J."/>
            <person name="Barry K."/>
            <person name="Miller A.N."/>
            <person name="Grigoriev I.V."/>
            <person name="Debuchy R."/>
            <person name="Gladieux P."/>
            <person name="Hiltunen Thoren M."/>
            <person name="Johannesson H."/>
        </authorList>
    </citation>
    <scope>NUCLEOTIDE SEQUENCE</scope>
    <source>
        <strain evidence="3">CBS 103.79</strain>
    </source>
</reference>
<proteinExistence type="predicted"/>
<dbReference type="Pfam" id="PF01926">
    <property type="entry name" value="MMR_HSR1"/>
    <property type="match status" value="1"/>
</dbReference>
<keyword evidence="3" id="KW-0378">Hydrolase</keyword>
<organism evidence="3 4">
    <name type="scientific">Staphylotrichum tortipilum</name>
    <dbReference type="NCBI Taxonomy" id="2831512"/>
    <lineage>
        <taxon>Eukaryota</taxon>
        <taxon>Fungi</taxon>
        <taxon>Dikarya</taxon>
        <taxon>Ascomycota</taxon>
        <taxon>Pezizomycotina</taxon>
        <taxon>Sordariomycetes</taxon>
        <taxon>Sordariomycetidae</taxon>
        <taxon>Sordariales</taxon>
        <taxon>Chaetomiaceae</taxon>
        <taxon>Staphylotrichum</taxon>
    </lineage>
</organism>
<dbReference type="GO" id="GO:0005525">
    <property type="term" value="F:GTP binding"/>
    <property type="evidence" value="ECO:0007669"/>
    <property type="project" value="InterPro"/>
</dbReference>
<evidence type="ECO:0000259" key="2">
    <source>
        <dbReference type="Pfam" id="PF01926"/>
    </source>
</evidence>
<dbReference type="EMBL" id="MU855349">
    <property type="protein sequence ID" value="KAK3905697.1"/>
    <property type="molecule type" value="Genomic_DNA"/>
</dbReference>
<name>A0AAN6MU23_9PEZI</name>
<dbReference type="AlphaFoldDB" id="A0AAN6MU23"/>
<evidence type="ECO:0000256" key="1">
    <source>
        <dbReference type="SAM" id="Coils"/>
    </source>
</evidence>
<dbReference type="Gene3D" id="3.40.50.300">
    <property type="entry name" value="P-loop containing nucleotide triphosphate hydrolases"/>
    <property type="match status" value="1"/>
</dbReference>
<dbReference type="InterPro" id="IPR006073">
    <property type="entry name" value="GTP-bd"/>
</dbReference>
<gene>
    <name evidence="3" type="ORF">C8A05DRAFT_12507</name>
</gene>
<keyword evidence="4" id="KW-1185">Reference proteome</keyword>
<comment type="caution">
    <text evidence="3">The sequence shown here is derived from an EMBL/GenBank/DDBJ whole genome shotgun (WGS) entry which is preliminary data.</text>
</comment>
<feature type="domain" description="G" evidence="2">
    <location>
        <begin position="11"/>
        <end position="76"/>
    </location>
</feature>
<accession>A0AAN6MU23</accession>
<dbReference type="SUPFAM" id="SSF52540">
    <property type="entry name" value="P-loop containing nucleoside triphosphate hydrolases"/>
    <property type="match status" value="1"/>
</dbReference>
<reference evidence="3" key="2">
    <citation type="submission" date="2023-05" db="EMBL/GenBank/DDBJ databases">
        <authorList>
            <consortium name="Lawrence Berkeley National Laboratory"/>
            <person name="Steindorff A."/>
            <person name="Hensen N."/>
            <person name="Bonometti L."/>
            <person name="Westerberg I."/>
            <person name="Brannstrom I.O."/>
            <person name="Guillou S."/>
            <person name="Cros-Aarteil S."/>
            <person name="Calhoun S."/>
            <person name="Haridas S."/>
            <person name="Kuo A."/>
            <person name="Mondo S."/>
            <person name="Pangilinan J."/>
            <person name="Riley R."/>
            <person name="Labutti K."/>
            <person name="Andreopoulos B."/>
            <person name="Lipzen A."/>
            <person name="Chen C."/>
            <person name="Yanf M."/>
            <person name="Daum C."/>
            <person name="Ng V."/>
            <person name="Clum A."/>
            <person name="Ohm R."/>
            <person name="Martin F."/>
            <person name="Silar P."/>
            <person name="Natvig D."/>
            <person name="Lalanne C."/>
            <person name="Gautier V."/>
            <person name="Ament-Velasquez S.L."/>
            <person name="Kruys A."/>
            <person name="Hutchinson M.I."/>
            <person name="Powell A.J."/>
            <person name="Barry K."/>
            <person name="Miller A.N."/>
            <person name="Grigoriev I.V."/>
            <person name="Debuchy R."/>
            <person name="Gladieux P."/>
            <person name="Thoren M.H."/>
            <person name="Johannesson H."/>
        </authorList>
    </citation>
    <scope>NUCLEOTIDE SEQUENCE</scope>
    <source>
        <strain evidence="3">CBS 103.79</strain>
    </source>
</reference>
<dbReference type="CDD" id="cd00882">
    <property type="entry name" value="Ras_like_GTPase"/>
    <property type="match status" value="1"/>
</dbReference>
<protein>
    <submittedName>
        <fullName evidence="3">P-loop containing nucleoside triphosphate hydrolase protein</fullName>
    </submittedName>
</protein>
<dbReference type="InterPro" id="IPR027417">
    <property type="entry name" value="P-loop_NTPase"/>
</dbReference>
<dbReference type="Proteomes" id="UP001303889">
    <property type="component" value="Unassembled WGS sequence"/>
</dbReference>
<evidence type="ECO:0000313" key="3">
    <source>
        <dbReference type="EMBL" id="KAK3905697.1"/>
    </source>
</evidence>
<dbReference type="GO" id="GO:0016787">
    <property type="term" value="F:hydrolase activity"/>
    <property type="evidence" value="ECO:0007669"/>
    <property type="project" value="UniProtKB-KW"/>
</dbReference>
<feature type="coiled-coil region" evidence="1">
    <location>
        <begin position="225"/>
        <end position="292"/>
    </location>
</feature>
<evidence type="ECO:0000313" key="4">
    <source>
        <dbReference type="Proteomes" id="UP001303889"/>
    </source>
</evidence>
<keyword evidence="1" id="KW-0175">Coiled coil</keyword>